<evidence type="ECO:0000256" key="7">
    <source>
        <dbReference type="ARBA" id="ARBA00022989"/>
    </source>
</evidence>
<feature type="transmembrane region" description="Helical" evidence="10">
    <location>
        <begin position="192"/>
        <end position="214"/>
    </location>
</feature>
<sequence>MGTPASPDSASAEETPSPTTAKGGVSVEKTEHVSPGWAPPPEWLDRLVAEYTDKHEGEALPPGSEPMRVAQAILTLNEEDSVKTLLALRQSQRNDYTIDQKLLQRFDELVQGHEHCNMEQGEWAYTVCKAAGTVHNWSPYAEVRAVTLPYDDVDEACESFRAYLLGFFWVCVVTAVNTFFNPRQPGISIPNPVVQLLLVPMGNFMAWALPDWGFSIRGTRYTINPGPWTSKEQLFATIIFSGATTIGNFTGLLVMRLPIFFNQRWATYGFAIMLAWANQIYGLGMAGILRRLTVYPIEAVWPGNLPLLALNRTLIHSDNKRENVNGWKMTRYACFVIASIVFLIYYWIPNQFFAALRLFNWMTWISPNNFNLATVTGSYGGMGFNPISTFDPNVSGGDIMKAPFFAQLQQYVMRVVAGIVILIMYYSNAMWSAFLPINSNSAFNNHGKEYNVSLVLTKDNVVDIPKYKEYGPPYYAIANLFVTGANFVYYAFSVVYIFIKYRAALKKAFVGMVVNTLKRRSIYTGFEDGTTRLMRRYKEVPEWWYAILFSFGFVVSMVSVTAWPTQTPWYSILAVTGIGALLTIPWVIVESIANTGISTNVIWQLLPGLWWPGQPLPQLVILMLGGAFEQMAGGFTADLKYAHYAKLPPRAVFRGHVLACIINCIIYCAIIEVMVVYFNADDTLCRWDNKEHMVCAYANNIYSSVIFFGAFGTNNMFKLYPVLPWCFLIGAVLGLAWVVSESVLPRLRLYIQKRSQPTAFASFDRYLWKPLEAVFSTLHPAIALSGAIQWAGNNNLTYATLGIYLAWLFQFYLKRRYTAWWGKYAYLIFAGLSVGVAISGLIVTLVFSFGAGKGVEFNWWGNTVSAAGVDWKLYNNKAALSPLPAEGYFGLAPEDYPLQW</sequence>
<feature type="transmembrane region" description="Helical" evidence="10">
    <location>
        <begin position="656"/>
        <end position="678"/>
    </location>
</feature>
<accession>A0A0A1SSS9</accession>
<evidence type="ECO:0000256" key="2">
    <source>
        <dbReference type="ARBA" id="ARBA00008807"/>
    </source>
</evidence>
<evidence type="ECO:0000256" key="3">
    <source>
        <dbReference type="ARBA" id="ARBA00022448"/>
    </source>
</evidence>
<protein>
    <submittedName>
        <fullName evidence="11">Putative Oligopeptide transporter 2</fullName>
    </submittedName>
</protein>
<feature type="transmembrane region" description="Helical" evidence="10">
    <location>
        <begin position="722"/>
        <end position="744"/>
    </location>
</feature>
<feature type="transmembrane region" description="Helical" evidence="10">
    <location>
        <begin position="474"/>
        <end position="499"/>
    </location>
</feature>
<feature type="transmembrane region" description="Helical" evidence="10">
    <location>
        <begin position="411"/>
        <end position="434"/>
    </location>
</feature>
<feature type="transmembrane region" description="Helical" evidence="10">
    <location>
        <begin position="543"/>
        <end position="563"/>
    </location>
</feature>
<dbReference type="PANTHER" id="PTHR22601">
    <property type="entry name" value="ISP4 LIKE PROTEIN"/>
    <property type="match status" value="1"/>
</dbReference>
<evidence type="ECO:0000256" key="9">
    <source>
        <dbReference type="SAM" id="MobiDB-lite"/>
    </source>
</evidence>
<feature type="transmembrane region" description="Helical" evidence="10">
    <location>
        <begin position="796"/>
        <end position="813"/>
    </location>
</feature>
<dbReference type="Proteomes" id="UP000039046">
    <property type="component" value="Unassembled WGS sequence"/>
</dbReference>
<gene>
    <name evidence="11" type="ORF">VHEMI01301</name>
</gene>
<dbReference type="AlphaFoldDB" id="A0A0A1SSS9"/>
<dbReference type="GO" id="GO:0016020">
    <property type="term" value="C:membrane"/>
    <property type="evidence" value="ECO:0007669"/>
    <property type="project" value="UniProtKB-SubCell"/>
</dbReference>
<dbReference type="GO" id="GO:0015031">
    <property type="term" value="P:protein transport"/>
    <property type="evidence" value="ECO:0007669"/>
    <property type="project" value="UniProtKB-KW"/>
</dbReference>
<dbReference type="Pfam" id="PF03169">
    <property type="entry name" value="OPT"/>
    <property type="match status" value="1"/>
</dbReference>
<keyword evidence="5" id="KW-0571">Peptide transport</keyword>
<keyword evidence="6" id="KW-0653">Protein transport</keyword>
<feature type="transmembrane region" description="Helical" evidence="10">
    <location>
        <begin position="329"/>
        <end position="348"/>
    </location>
</feature>
<dbReference type="InterPro" id="IPR004648">
    <property type="entry name" value="Oligpept_transpt"/>
</dbReference>
<keyword evidence="7 10" id="KW-1133">Transmembrane helix</keyword>
<feature type="transmembrane region" description="Helical" evidence="10">
    <location>
        <begin position="234"/>
        <end position="255"/>
    </location>
</feature>
<dbReference type="NCBIfam" id="TIGR00727">
    <property type="entry name" value="ISP4_OPT"/>
    <property type="match status" value="1"/>
</dbReference>
<evidence type="ECO:0000256" key="1">
    <source>
        <dbReference type="ARBA" id="ARBA00004141"/>
    </source>
</evidence>
<evidence type="ECO:0000313" key="11">
    <source>
        <dbReference type="EMBL" id="CEJ81156.1"/>
    </source>
</evidence>
<comment type="similarity">
    <text evidence="2">Belongs to the oligopeptide OPT transporter family.</text>
</comment>
<evidence type="ECO:0000256" key="6">
    <source>
        <dbReference type="ARBA" id="ARBA00022927"/>
    </source>
</evidence>
<evidence type="ECO:0000256" key="5">
    <source>
        <dbReference type="ARBA" id="ARBA00022856"/>
    </source>
</evidence>
<dbReference type="GO" id="GO:0035673">
    <property type="term" value="F:oligopeptide transmembrane transporter activity"/>
    <property type="evidence" value="ECO:0007669"/>
    <property type="project" value="InterPro"/>
</dbReference>
<evidence type="ECO:0000256" key="8">
    <source>
        <dbReference type="ARBA" id="ARBA00023136"/>
    </source>
</evidence>
<dbReference type="OrthoDB" id="9986677at2759"/>
<feature type="transmembrane region" description="Helical" evidence="10">
    <location>
        <begin position="267"/>
        <end position="289"/>
    </location>
</feature>
<feature type="region of interest" description="Disordered" evidence="9">
    <location>
        <begin position="1"/>
        <end position="42"/>
    </location>
</feature>
<comment type="subcellular location">
    <subcellularLocation>
        <location evidence="1">Membrane</location>
        <topology evidence="1">Multi-pass membrane protein</topology>
    </subcellularLocation>
</comment>
<keyword evidence="4 10" id="KW-0812">Transmembrane</keyword>
<evidence type="ECO:0000256" key="4">
    <source>
        <dbReference type="ARBA" id="ARBA00022692"/>
    </source>
</evidence>
<feature type="compositionally biased region" description="Polar residues" evidence="9">
    <location>
        <begin position="1"/>
        <end position="20"/>
    </location>
</feature>
<dbReference type="InterPro" id="IPR004813">
    <property type="entry name" value="OPT"/>
</dbReference>
<name>A0A0A1SSS9_9HYPO</name>
<feature type="transmembrane region" description="Helical" evidence="10">
    <location>
        <begin position="569"/>
        <end position="589"/>
    </location>
</feature>
<keyword evidence="8 10" id="KW-0472">Membrane</keyword>
<dbReference type="EMBL" id="CDHN01000001">
    <property type="protein sequence ID" value="CEJ81156.1"/>
    <property type="molecule type" value="Genomic_DNA"/>
</dbReference>
<keyword evidence="3" id="KW-0813">Transport</keyword>
<keyword evidence="12" id="KW-1185">Reference proteome</keyword>
<reference evidence="11 12" key="1">
    <citation type="journal article" date="2015" name="Genome Announc.">
        <title>Draft Genome Sequence and Gene Annotation of the Entomopathogenic Fungus Verticillium hemipterigenum.</title>
        <authorList>
            <person name="Horn F."/>
            <person name="Habel A."/>
            <person name="Scharf D.H."/>
            <person name="Dworschak J."/>
            <person name="Brakhage A.A."/>
            <person name="Guthke R."/>
            <person name="Hertweck C."/>
            <person name="Linde J."/>
        </authorList>
    </citation>
    <scope>NUCLEOTIDE SEQUENCE [LARGE SCALE GENOMIC DNA]</scope>
</reference>
<feature type="transmembrane region" description="Helical" evidence="10">
    <location>
        <begin position="825"/>
        <end position="850"/>
    </location>
</feature>
<organism evidence="11 12">
    <name type="scientific">[Torrubiella] hemipterigena</name>
    <dbReference type="NCBI Taxonomy" id="1531966"/>
    <lineage>
        <taxon>Eukaryota</taxon>
        <taxon>Fungi</taxon>
        <taxon>Dikarya</taxon>
        <taxon>Ascomycota</taxon>
        <taxon>Pezizomycotina</taxon>
        <taxon>Sordariomycetes</taxon>
        <taxon>Hypocreomycetidae</taxon>
        <taxon>Hypocreales</taxon>
        <taxon>Clavicipitaceae</taxon>
        <taxon>Clavicipitaceae incertae sedis</taxon>
        <taxon>'Torrubiella' clade</taxon>
    </lineage>
</organism>
<feature type="transmembrane region" description="Helical" evidence="10">
    <location>
        <begin position="160"/>
        <end position="180"/>
    </location>
</feature>
<proteinExistence type="inferred from homology"/>
<evidence type="ECO:0000313" key="12">
    <source>
        <dbReference type="Proteomes" id="UP000039046"/>
    </source>
</evidence>
<evidence type="ECO:0000256" key="10">
    <source>
        <dbReference type="SAM" id="Phobius"/>
    </source>
</evidence>
<dbReference type="NCBIfam" id="TIGR00728">
    <property type="entry name" value="OPT_sfam"/>
    <property type="match status" value="1"/>
</dbReference>